<evidence type="ECO:0000259" key="2">
    <source>
        <dbReference type="Pfam" id="PF07969"/>
    </source>
</evidence>
<sequence length="576" mass="61230">MSRLAGWRCAVGHCVLFLGMGLLPVGTSLADSLLVNATIHGVEGAKKPAEAMVWSGDGRIIAIGRRSELAKAHPDALVIDAEGATVVPGLVDAHGHVLGLGLSLLNADLSGTVSKAQVLERLNAHAAKLPPEAWLVGRGWDQNDWETKAFPTAADLDTAFPDRPVLLYRVDGHAAWANSAAMKRVGKSLDGDWQPDGGRIIRSDGKATGVFVDTAMGLIESHLPPQDAALKRRAYLLAFGALSAAGITGVHDAGVSREDMEVLKELADSGQITLRIYAMAEGNGPALDQLCTEGLYSHRAGRLSMRAVKLYIDGALGSRGAALKADYSDDAGNRGLLVTEPAAFKVAVEKAKRCGVQVATHAIGDRGNQLVLDTYADVLGEDAKGDHRWRIEHAQVVDTADIPKFAALNVIASMQPTHATSDMPWAEARVGKGRLAGAYAWQRFREAKVKLAFGSDFPVEKISPLLGLYAAVTRQDLDGKPGGGWLPDQKLTPAQALEAFTQSAAYAQFAEADQGFFAKGKRADFTVLAKDPLRVPPSEIADIRVVATYLDGQPQFGALSMRTPEGTLGPRGKPRK</sequence>
<accession>A0ABY6BCL5</accession>
<protein>
    <submittedName>
        <fullName evidence="3">Amidohydrolase</fullName>
    </submittedName>
</protein>
<dbReference type="SUPFAM" id="SSF51338">
    <property type="entry name" value="Composite domain of metallo-dependent hydrolases"/>
    <property type="match status" value="1"/>
</dbReference>
<dbReference type="PANTHER" id="PTHR22642:SF2">
    <property type="entry name" value="PROTEIN LONG AFTER FAR-RED 3"/>
    <property type="match status" value="1"/>
</dbReference>
<dbReference type="Gene3D" id="2.30.40.10">
    <property type="entry name" value="Urease, subunit C, domain 1"/>
    <property type="match status" value="1"/>
</dbReference>
<dbReference type="Proteomes" id="UP001064632">
    <property type="component" value="Chromosome"/>
</dbReference>
<name>A0ABY6BCL5_9GAMM</name>
<evidence type="ECO:0000256" key="1">
    <source>
        <dbReference type="SAM" id="MobiDB-lite"/>
    </source>
</evidence>
<dbReference type="Gene3D" id="3.20.20.140">
    <property type="entry name" value="Metal-dependent hydrolases"/>
    <property type="match status" value="1"/>
</dbReference>
<dbReference type="InterPro" id="IPR033932">
    <property type="entry name" value="YtcJ-like"/>
</dbReference>
<dbReference type="CDD" id="cd01300">
    <property type="entry name" value="YtcJ_like"/>
    <property type="match status" value="1"/>
</dbReference>
<dbReference type="Pfam" id="PF07969">
    <property type="entry name" value="Amidohydro_3"/>
    <property type="match status" value="1"/>
</dbReference>
<dbReference type="InterPro" id="IPR032466">
    <property type="entry name" value="Metal_Hydrolase"/>
</dbReference>
<dbReference type="Gene3D" id="3.10.310.70">
    <property type="match status" value="1"/>
</dbReference>
<gene>
    <name evidence="3" type="ORF">N4264_21470</name>
</gene>
<feature type="region of interest" description="Disordered" evidence="1">
    <location>
        <begin position="557"/>
        <end position="576"/>
    </location>
</feature>
<dbReference type="SUPFAM" id="SSF51556">
    <property type="entry name" value="Metallo-dependent hydrolases"/>
    <property type="match status" value="1"/>
</dbReference>
<dbReference type="InterPro" id="IPR013108">
    <property type="entry name" value="Amidohydro_3"/>
</dbReference>
<organism evidence="3 4">
    <name type="scientific">Tahibacter amnicola</name>
    <dbReference type="NCBI Taxonomy" id="2976241"/>
    <lineage>
        <taxon>Bacteria</taxon>
        <taxon>Pseudomonadati</taxon>
        <taxon>Pseudomonadota</taxon>
        <taxon>Gammaproteobacteria</taxon>
        <taxon>Lysobacterales</taxon>
        <taxon>Rhodanobacteraceae</taxon>
        <taxon>Tahibacter</taxon>
    </lineage>
</organism>
<dbReference type="PANTHER" id="PTHR22642">
    <property type="entry name" value="IMIDAZOLONEPROPIONASE"/>
    <property type="match status" value="1"/>
</dbReference>
<evidence type="ECO:0000313" key="4">
    <source>
        <dbReference type="Proteomes" id="UP001064632"/>
    </source>
</evidence>
<keyword evidence="4" id="KW-1185">Reference proteome</keyword>
<reference evidence="3" key="1">
    <citation type="submission" date="2022-09" db="EMBL/GenBank/DDBJ databases">
        <title>Tahibacter sp. nov., isolated from a fresh water.</title>
        <authorList>
            <person name="Baek J.H."/>
            <person name="Lee J.K."/>
            <person name="Kim J.M."/>
            <person name="Jeon C.O."/>
        </authorList>
    </citation>
    <scope>NUCLEOTIDE SEQUENCE</scope>
    <source>
        <strain evidence="3">W38</strain>
    </source>
</reference>
<proteinExistence type="predicted"/>
<dbReference type="EMBL" id="CP104694">
    <property type="protein sequence ID" value="UXI67282.1"/>
    <property type="molecule type" value="Genomic_DNA"/>
</dbReference>
<evidence type="ECO:0000313" key="3">
    <source>
        <dbReference type="EMBL" id="UXI67282.1"/>
    </source>
</evidence>
<feature type="domain" description="Amidohydrolase 3" evidence="2">
    <location>
        <begin position="78"/>
        <end position="554"/>
    </location>
</feature>
<dbReference type="InterPro" id="IPR011059">
    <property type="entry name" value="Metal-dep_hydrolase_composite"/>
</dbReference>
<dbReference type="RefSeq" id="WP_261694259.1">
    <property type="nucleotide sequence ID" value="NZ_CP104694.1"/>
</dbReference>